<dbReference type="GO" id="GO:0009231">
    <property type="term" value="P:riboflavin biosynthetic process"/>
    <property type="evidence" value="ECO:0007669"/>
    <property type="project" value="UniProtKB-KW"/>
</dbReference>
<dbReference type="EC" id="2.5.1.9" evidence="3"/>
<dbReference type="PIRSF" id="PIRSF000498">
    <property type="entry name" value="Riboflavin_syn_A"/>
    <property type="match status" value="1"/>
</dbReference>
<keyword evidence="6" id="KW-0808">Transferase</keyword>
<protein>
    <recommendedName>
        <fullName evidence="4">Riboflavin synthase</fullName>
        <ecNumber evidence="3">2.5.1.9</ecNumber>
    </recommendedName>
</protein>
<dbReference type="InterPro" id="IPR026017">
    <property type="entry name" value="Lumazine-bd_dom"/>
</dbReference>
<evidence type="ECO:0000256" key="6">
    <source>
        <dbReference type="ARBA" id="ARBA00022679"/>
    </source>
</evidence>
<dbReference type="EMBL" id="LAZR01011495">
    <property type="protein sequence ID" value="KKM61382.1"/>
    <property type="molecule type" value="Genomic_DNA"/>
</dbReference>
<feature type="non-terminal residue" evidence="9">
    <location>
        <position position="1"/>
    </location>
</feature>
<dbReference type="NCBIfam" id="TIGR00187">
    <property type="entry name" value="ribE"/>
    <property type="match status" value="1"/>
</dbReference>
<sequence>VRTVRASAGGKVLSVEIGELAEGTGIGDSIAINGVCLTVTGLRGTLGDFDVSGETLSKSTMDGVREGGKVNLERAMSAGGRFGGHIVQGHVDGVARLKAIEKQGDFANVTFSAGEKVTRDMIEKGSVAVDGISLTVAELKGGEFSVAVIPVTLEETTLGSLKVGDVVNIETDIISKAVRRQLENMLGGQSGGGLSIERLKELGF</sequence>
<name>A0A0F9LWE2_9ZZZZ</name>
<dbReference type="SUPFAM" id="SSF63380">
    <property type="entry name" value="Riboflavin synthase domain-like"/>
    <property type="match status" value="2"/>
</dbReference>
<comment type="caution">
    <text evidence="9">The sequence shown here is derived from an EMBL/GenBank/DDBJ whole genome shotgun (WGS) entry which is preliminary data.</text>
</comment>
<dbReference type="InterPro" id="IPR017938">
    <property type="entry name" value="Riboflavin_synthase-like_b-brl"/>
</dbReference>
<gene>
    <name evidence="9" type="ORF">LCGC14_1532320</name>
</gene>
<dbReference type="GO" id="GO:0004746">
    <property type="term" value="F:riboflavin synthase activity"/>
    <property type="evidence" value="ECO:0007669"/>
    <property type="project" value="UniProtKB-EC"/>
</dbReference>
<dbReference type="FunFam" id="2.40.30.20:FF:000004">
    <property type="entry name" value="Riboflavin synthase, alpha subunit"/>
    <property type="match status" value="1"/>
</dbReference>
<evidence type="ECO:0000256" key="3">
    <source>
        <dbReference type="ARBA" id="ARBA00012827"/>
    </source>
</evidence>
<evidence type="ECO:0000256" key="4">
    <source>
        <dbReference type="ARBA" id="ARBA00013950"/>
    </source>
</evidence>
<accession>A0A0F9LWE2</accession>
<reference evidence="9" key="1">
    <citation type="journal article" date="2015" name="Nature">
        <title>Complex archaea that bridge the gap between prokaryotes and eukaryotes.</title>
        <authorList>
            <person name="Spang A."/>
            <person name="Saw J.H."/>
            <person name="Jorgensen S.L."/>
            <person name="Zaremba-Niedzwiedzka K."/>
            <person name="Martijn J."/>
            <person name="Lind A.E."/>
            <person name="van Eijk R."/>
            <person name="Schleper C."/>
            <person name="Guy L."/>
            <person name="Ettema T.J."/>
        </authorList>
    </citation>
    <scope>NUCLEOTIDE SEQUENCE</scope>
</reference>
<dbReference type="AlphaFoldDB" id="A0A0F9LWE2"/>
<dbReference type="PANTHER" id="PTHR21098">
    <property type="entry name" value="RIBOFLAVIN SYNTHASE ALPHA CHAIN"/>
    <property type="match status" value="1"/>
</dbReference>
<evidence type="ECO:0000313" key="9">
    <source>
        <dbReference type="EMBL" id="KKM61382.1"/>
    </source>
</evidence>
<evidence type="ECO:0000256" key="5">
    <source>
        <dbReference type="ARBA" id="ARBA00022619"/>
    </source>
</evidence>
<evidence type="ECO:0000256" key="2">
    <source>
        <dbReference type="ARBA" id="ARBA00004887"/>
    </source>
</evidence>
<evidence type="ECO:0000259" key="8">
    <source>
        <dbReference type="PROSITE" id="PS51177"/>
    </source>
</evidence>
<dbReference type="NCBIfam" id="NF006767">
    <property type="entry name" value="PRK09289.1"/>
    <property type="match status" value="1"/>
</dbReference>
<keyword evidence="7" id="KW-0677">Repeat</keyword>
<evidence type="ECO:0000256" key="7">
    <source>
        <dbReference type="ARBA" id="ARBA00022737"/>
    </source>
</evidence>
<feature type="domain" description="Lumazine-binding" evidence="8">
    <location>
        <begin position="86"/>
        <end position="182"/>
    </location>
</feature>
<dbReference type="InterPro" id="IPR023366">
    <property type="entry name" value="ATP_synth_asu-like_sf"/>
</dbReference>
<dbReference type="CDD" id="cd00402">
    <property type="entry name" value="Riboflavin_synthase_like"/>
    <property type="match status" value="1"/>
</dbReference>
<keyword evidence="5" id="KW-0686">Riboflavin biosynthesis</keyword>
<comment type="function">
    <text evidence="1">Catalyzes the dismutation of two molecules of 6,7-dimethyl-8-ribityllumazine, resulting in the formation of riboflavin and 5-amino-6-(D-ribitylamino)uracil.</text>
</comment>
<organism evidence="9">
    <name type="scientific">marine sediment metagenome</name>
    <dbReference type="NCBI Taxonomy" id="412755"/>
    <lineage>
        <taxon>unclassified sequences</taxon>
        <taxon>metagenomes</taxon>
        <taxon>ecological metagenomes</taxon>
    </lineage>
</organism>
<dbReference type="InterPro" id="IPR001783">
    <property type="entry name" value="Lumazine-bd"/>
</dbReference>
<dbReference type="PANTHER" id="PTHR21098:SF0">
    <property type="entry name" value="RIBOFLAVIN SYNTHASE"/>
    <property type="match status" value="1"/>
</dbReference>
<proteinExistence type="predicted"/>
<feature type="domain" description="Lumazine-binding" evidence="8">
    <location>
        <begin position="1"/>
        <end position="85"/>
    </location>
</feature>
<dbReference type="Pfam" id="PF00677">
    <property type="entry name" value="Lum_binding"/>
    <property type="match status" value="2"/>
</dbReference>
<dbReference type="PROSITE" id="PS51177">
    <property type="entry name" value="LUMAZINE_BIND"/>
    <property type="match status" value="2"/>
</dbReference>
<dbReference type="Gene3D" id="2.40.30.20">
    <property type="match status" value="2"/>
</dbReference>
<evidence type="ECO:0000256" key="1">
    <source>
        <dbReference type="ARBA" id="ARBA00002803"/>
    </source>
</evidence>
<comment type="pathway">
    <text evidence="2">Cofactor biosynthesis; riboflavin biosynthesis; riboflavin from 2-hydroxy-3-oxobutyl phosphate and 5-amino-6-(D-ribitylamino)uracil: step 2/2.</text>
</comment>